<evidence type="ECO:0000313" key="4">
    <source>
        <dbReference type="Proteomes" id="UP001501321"/>
    </source>
</evidence>
<evidence type="ECO:0000256" key="1">
    <source>
        <dbReference type="SAM" id="MobiDB-lite"/>
    </source>
</evidence>
<keyword evidence="2" id="KW-0732">Signal</keyword>
<evidence type="ECO:0000256" key="2">
    <source>
        <dbReference type="SAM" id="SignalP"/>
    </source>
</evidence>
<protein>
    <recommendedName>
        <fullName evidence="5">Lysozyme inhibitor LprI N-terminal domain-containing protein</fullName>
    </recommendedName>
</protein>
<evidence type="ECO:0000313" key="3">
    <source>
        <dbReference type="EMBL" id="GAA4498995.1"/>
    </source>
</evidence>
<keyword evidence="4" id="KW-1185">Reference proteome</keyword>
<gene>
    <name evidence="3" type="ORF">GCM10023095_18370</name>
</gene>
<reference evidence="4" key="1">
    <citation type="journal article" date="2019" name="Int. J. Syst. Evol. Microbiol.">
        <title>The Global Catalogue of Microorganisms (GCM) 10K type strain sequencing project: providing services to taxonomists for standard genome sequencing and annotation.</title>
        <authorList>
            <consortium name="The Broad Institute Genomics Platform"/>
            <consortium name="The Broad Institute Genome Sequencing Center for Infectious Disease"/>
            <person name="Wu L."/>
            <person name="Ma J."/>
        </authorList>
    </citation>
    <scope>NUCLEOTIDE SEQUENCE [LARGE SCALE GENOMIC DNA]</scope>
    <source>
        <strain evidence="4">JCM 32226</strain>
    </source>
</reference>
<dbReference type="RefSeq" id="WP_345012279.1">
    <property type="nucleotide sequence ID" value="NZ_BAABFC010000012.1"/>
</dbReference>
<comment type="caution">
    <text evidence="3">The sequence shown here is derived from an EMBL/GenBank/DDBJ whole genome shotgun (WGS) entry which is preliminary data.</text>
</comment>
<feature type="chain" id="PRO_5045313622" description="Lysozyme inhibitor LprI N-terminal domain-containing protein" evidence="2">
    <location>
        <begin position="23"/>
        <end position="251"/>
    </location>
</feature>
<evidence type="ECO:0008006" key="5">
    <source>
        <dbReference type="Google" id="ProtNLM"/>
    </source>
</evidence>
<dbReference type="Proteomes" id="UP001501321">
    <property type="component" value="Unassembled WGS sequence"/>
</dbReference>
<feature type="signal peptide" evidence="2">
    <location>
        <begin position="1"/>
        <end position="22"/>
    </location>
</feature>
<organism evidence="3 4">
    <name type="scientific">Pseudaeromonas paramecii</name>
    <dbReference type="NCBI Taxonomy" id="2138166"/>
    <lineage>
        <taxon>Bacteria</taxon>
        <taxon>Pseudomonadati</taxon>
        <taxon>Pseudomonadota</taxon>
        <taxon>Gammaproteobacteria</taxon>
        <taxon>Aeromonadales</taxon>
        <taxon>Aeromonadaceae</taxon>
        <taxon>Pseudaeromonas</taxon>
    </lineage>
</organism>
<accession>A0ABP8Q830</accession>
<proteinExistence type="predicted"/>
<sequence>MFSRSPRPLLVCLLLTALPLQAEVCRQDNFDKATAVSERLMQKEEALSDRLLDYLKDARAEFFAHEQSSQHLTRQGLIGWEKQAGRSLAAQTEHMVSRLERVEALEGRLMFVEDNLPGAQNLWRLLIKHCRQEDYPERAEMARHNGRILAGLTDDLKTDRRTQAVLLDTYGKEVDLLKAANQARDRMAKQEAQRQANRAKPGEAPWPGIFDKNRKFNPEKIVWKDGIWSCAHYRADGVCSQVVRVKDIPPD</sequence>
<feature type="region of interest" description="Disordered" evidence="1">
    <location>
        <begin position="187"/>
        <end position="210"/>
    </location>
</feature>
<name>A0ABP8Q830_9GAMM</name>
<dbReference type="EMBL" id="BAABFC010000012">
    <property type="protein sequence ID" value="GAA4498995.1"/>
    <property type="molecule type" value="Genomic_DNA"/>
</dbReference>